<dbReference type="OrthoDB" id="2794314at2759"/>
<dbReference type="GO" id="GO:0005634">
    <property type="term" value="C:nucleus"/>
    <property type="evidence" value="ECO:0007669"/>
    <property type="project" value="UniProtKB-SubCell"/>
</dbReference>
<evidence type="ECO:0000256" key="5">
    <source>
        <dbReference type="ARBA" id="ARBA00023242"/>
    </source>
</evidence>
<evidence type="ECO:0000256" key="2">
    <source>
        <dbReference type="ARBA" id="ARBA00022723"/>
    </source>
</evidence>
<protein>
    <recommendedName>
        <fullName evidence="9">DUF659 domain-containing protein</fullName>
    </recommendedName>
</protein>
<gene>
    <name evidence="7" type="ORF">PGT21_001510</name>
</gene>
<reference evidence="7 8" key="1">
    <citation type="submission" date="2019-05" db="EMBL/GenBank/DDBJ databases">
        <title>Emergence of the Ug99 lineage of the wheat stem rust pathogen through somatic hybridization.</title>
        <authorList>
            <person name="Li F."/>
            <person name="Upadhyaya N.M."/>
            <person name="Sperschneider J."/>
            <person name="Matny O."/>
            <person name="Nguyen-Phuc H."/>
            <person name="Mago R."/>
            <person name="Raley C."/>
            <person name="Miller M.E."/>
            <person name="Silverstein K.A.T."/>
            <person name="Henningsen E."/>
            <person name="Hirsch C.D."/>
            <person name="Visser B."/>
            <person name="Pretorius Z.A."/>
            <person name="Steffenson B.J."/>
            <person name="Schwessinger B."/>
            <person name="Dodds P.N."/>
            <person name="Figueroa M."/>
        </authorList>
    </citation>
    <scope>NUCLEOTIDE SEQUENCE [LARGE SCALE GENOMIC DNA]</scope>
    <source>
        <strain evidence="7">21-0</strain>
    </source>
</reference>
<dbReference type="GO" id="GO:0008270">
    <property type="term" value="F:zinc ion binding"/>
    <property type="evidence" value="ECO:0007669"/>
    <property type="project" value="UniProtKB-KW"/>
</dbReference>
<organism evidence="7 8">
    <name type="scientific">Puccinia graminis f. sp. tritici</name>
    <dbReference type="NCBI Taxonomy" id="56615"/>
    <lineage>
        <taxon>Eukaryota</taxon>
        <taxon>Fungi</taxon>
        <taxon>Dikarya</taxon>
        <taxon>Basidiomycota</taxon>
        <taxon>Pucciniomycotina</taxon>
        <taxon>Pucciniomycetes</taxon>
        <taxon>Pucciniales</taxon>
        <taxon>Pucciniaceae</taxon>
        <taxon>Puccinia</taxon>
    </lineage>
</organism>
<sequence length="326" mass="36170">MKHRPPEESNDDATQSARAGLTPRTDQEELSRAQKVAKTAVSCSYASYNTPELSNQLDKNGRRMIAYPCKMCGTRINHPMTDSSCSNLLKHAAGCLKKKTEKDQTRSLASLGVSGTGEVDVREVNQQCAIWCVEAAQPFSALEDESLKRLLHPTVLKHLPNRRMVSKSIHILYTAVQESLKLELQNQNRAFYLGVDAWQSPNGFDILGIVIYWLDESKGRDQKLQSMPLDFIKLSQSHTGNYLAEMVQLVVEKFGVQNKLAGVGTKPRLAEIKRGCHARQHAGPREGHLLSRGPVPGWCTGYQSAQSLKSAQRDLAMCQVLPPAHP</sequence>
<feature type="region of interest" description="Disordered" evidence="6">
    <location>
        <begin position="1"/>
        <end position="33"/>
    </location>
</feature>
<evidence type="ECO:0000313" key="8">
    <source>
        <dbReference type="Proteomes" id="UP000324748"/>
    </source>
</evidence>
<keyword evidence="5" id="KW-0539">Nucleus</keyword>
<keyword evidence="4" id="KW-0862">Zinc</keyword>
<evidence type="ECO:0008006" key="9">
    <source>
        <dbReference type="Google" id="ProtNLM"/>
    </source>
</evidence>
<evidence type="ECO:0000256" key="1">
    <source>
        <dbReference type="ARBA" id="ARBA00004123"/>
    </source>
</evidence>
<comment type="subcellular location">
    <subcellularLocation>
        <location evidence="1">Nucleus</location>
    </subcellularLocation>
</comment>
<accession>A0A5B0QE78</accession>
<evidence type="ECO:0000256" key="3">
    <source>
        <dbReference type="ARBA" id="ARBA00022771"/>
    </source>
</evidence>
<dbReference type="Proteomes" id="UP000324748">
    <property type="component" value="Unassembled WGS sequence"/>
</dbReference>
<feature type="non-terminal residue" evidence="7">
    <location>
        <position position="326"/>
    </location>
</feature>
<dbReference type="AlphaFoldDB" id="A0A5B0QE78"/>
<dbReference type="PANTHER" id="PTHR46481">
    <property type="entry name" value="ZINC FINGER BED DOMAIN-CONTAINING PROTEIN 4"/>
    <property type="match status" value="1"/>
</dbReference>
<name>A0A5B0QE78_PUCGR</name>
<dbReference type="PANTHER" id="PTHR46481:SF10">
    <property type="entry name" value="ZINC FINGER BED DOMAIN-CONTAINING PROTEIN 39"/>
    <property type="match status" value="1"/>
</dbReference>
<keyword evidence="3" id="KW-0863">Zinc-finger</keyword>
<dbReference type="InterPro" id="IPR052035">
    <property type="entry name" value="ZnF_BED_domain_contain"/>
</dbReference>
<proteinExistence type="predicted"/>
<evidence type="ECO:0000313" key="7">
    <source>
        <dbReference type="EMBL" id="KAA1111487.1"/>
    </source>
</evidence>
<dbReference type="EMBL" id="VSWC01000016">
    <property type="protein sequence ID" value="KAA1111487.1"/>
    <property type="molecule type" value="Genomic_DNA"/>
</dbReference>
<comment type="caution">
    <text evidence="7">The sequence shown here is derived from an EMBL/GenBank/DDBJ whole genome shotgun (WGS) entry which is preliminary data.</text>
</comment>
<keyword evidence="8" id="KW-1185">Reference proteome</keyword>
<keyword evidence="2" id="KW-0479">Metal-binding</keyword>
<evidence type="ECO:0000256" key="6">
    <source>
        <dbReference type="SAM" id="MobiDB-lite"/>
    </source>
</evidence>
<evidence type="ECO:0000256" key="4">
    <source>
        <dbReference type="ARBA" id="ARBA00022833"/>
    </source>
</evidence>